<dbReference type="Proteomes" id="UP001500067">
    <property type="component" value="Unassembled WGS sequence"/>
</dbReference>
<gene>
    <name evidence="9" type="ORF">GCM10023093_00630</name>
</gene>
<feature type="domain" description="Histidine kinase" evidence="8">
    <location>
        <begin position="211"/>
        <end position="423"/>
    </location>
</feature>
<dbReference type="Pfam" id="PF00512">
    <property type="entry name" value="HisKA"/>
    <property type="match status" value="1"/>
</dbReference>
<feature type="coiled-coil region" evidence="6">
    <location>
        <begin position="124"/>
        <end position="204"/>
    </location>
</feature>
<evidence type="ECO:0000259" key="8">
    <source>
        <dbReference type="PROSITE" id="PS50109"/>
    </source>
</evidence>
<dbReference type="CDD" id="cd00082">
    <property type="entry name" value="HisKA"/>
    <property type="match status" value="1"/>
</dbReference>
<dbReference type="InterPro" id="IPR004358">
    <property type="entry name" value="Sig_transdc_His_kin-like_C"/>
</dbReference>
<accession>A0ABP8N588</accession>
<dbReference type="InterPro" id="IPR005467">
    <property type="entry name" value="His_kinase_dom"/>
</dbReference>
<evidence type="ECO:0000256" key="6">
    <source>
        <dbReference type="SAM" id="Coils"/>
    </source>
</evidence>
<keyword evidence="4" id="KW-0808">Transferase</keyword>
<dbReference type="Gene3D" id="1.10.287.130">
    <property type="match status" value="1"/>
</dbReference>
<sequence>MRSLSDLFRQLFDSSDWPQGWQNGNWTDLEGWMHIAGDGLIWLVCTAMAVAMARIAFRRGNVAFLRVFYTLAIFMALCGITHLSGVLMFWVPVYRVDTVLRAIVALAGIYTLYRLLRNMRAFRAMRTEAEQEREVTRRREAEEKVRILQAELDRNLQEKKAEAERILQDVTALRNAEAKLRTRNMELEQQAAEHGRKLEAMNRELEVFSYSVSHDMRAPLRIIGGYTDMLYTDHKEVFNEESKRLMDAVIANTRHMSEMIDALLNLSRLSQKDLMILPADMDGMVRSAVAGLPAGNDTVNFVIGDMIPVACDSVLMRQVWHHLVANAIKFSARQPQPVIKIGSEQRGDKVLYYVRDNGVGFDMKYAHKLFGMFQRLHKKTDMDGQGTGLAIVQRIVLKHGGYVWAESEENKGATFYFTLPIKNTDHDGNRTN</sequence>
<dbReference type="Pfam" id="PF02518">
    <property type="entry name" value="HATPase_c"/>
    <property type="match status" value="1"/>
</dbReference>
<dbReference type="PANTHER" id="PTHR42878:SF15">
    <property type="entry name" value="BACTERIOPHYTOCHROME"/>
    <property type="match status" value="1"/>
</dbReference>
<evidence type="ECO:0000313" key="10">
    <source>
        <dbReference type="Proteomes" id="UP001500067"/>
    </source>
</evidence>
<dbReference type="InterPro" id="IPR036097">
    <property type="entry name" value="HisK_dim/P_sf"/>
</dbReference>
<evidence type="ECO:0000256" key="4">
    <source>
        <dbReference type="ARBA" id="ARBA00022679"/>
    </source>
</evidence>
<feature type="transmembrane region" description="Helical" evidence="7">
    <location>
        <begin position="99"/>
        <end position="116"/>
    </location>
</feature>
<dbReference type="PRINTS" id="PR00344">
    <property type="entry name" value="BCTRLSENSOR"/>
</dbReference>
<keyword evidence="7" id="KW-0812">Transmembrane</keyword>
<dbReference type="EMBL" id="BAABFA010000001">
    <property type="protein sequence ID" value="GAA4459519.1"/>
    <property type="molecule type" value="Genomic_DNA"/>
</dbReference>
<evidence type="ECO:0000256" key="5">
    <source>
        <dbReference type="ARBA" id="ARBA00022777"/>
    </source>
</evidence>
<dbReference type="InterPro" id="IPR050351">
    <property type="entry name" value="BphY/WalK/GraS-like"/>
</dbReference>
<dbReference type="InterPro" id="IPR036890">
    <property type="entry name" value="HATPase_C_sf"/>
</dbReference>
<dbReference type="RefSeq" id="WP_345076763.1">
    <property type="nucleotide sequence ID" value="NZ_BAABFA010000001.1"/>
</dbReference>
<keyword evidence="7" id="KW-1133">Transmembrane helix</keyword>
<dbReference type="PROSITE" id="PS50109">
    <property type="entry name" value="HIS_KIN"/>
    <property type="match status" value="1"/>
</dbReference>
<keyword evidence="10" id="KW-1185">Reference proteome</keyword>
<feature type="transmembrane region" description="Helical" evidence="7">
    <location>
        <begin position="39"/>
        <end position="57"/>
    </location>
</feature>
<feature type="transmembrane region" description="Helical" evidence="7">
    <location>
        <begin position="69"/>
        <end position="93"/>
    </location>
</feature>
<organism evidence="9 10">
    <name type="scientific">Nemorincola caseinilytica</name>
    <dbReference type="NCBI Taxonomy" id="2054315"/>
    <lineage>
        <taxon>Bacteria</taxon>
        <taxon>Pseudomonadati</taxon>
        <taxon>Bacteroidota</taxon>
        <taxon>Chitinophagia</taxon>
        <taxon>Chitinophagales</taxon>
        <taxon>Chitinophagaceae</taxon>
        <taxon>Nemorincola</taxon>
    </lineage>
</organism>
<reference evidence="10" key="1">
    <citation type="journal article" date="2019" name="Int. J. Syst. Evol. Microbiol.">
        <title>The Global Catalogue of Microorganisms (GCM) 10K type strain sequencing project: providing services to taxonomists for standard genome sequencing and annotation.</title>
        <authorList>
            <consortium name="The Broad Institute Genomics Platform"/>
            <consortium name="The Broad Institute Genome Sequencing Center for Infectious Disease"/>
            <person name="Wu L."/>
            <person name="Ma J."/>
        </authorList>
    </citation>
    <scope>NUCLEOTIDE SEQUENCE [LARGE SCALE GENOMIC DNA]</scope>
    <source>
        <strain evidence="10">JCM 32105</strain>
    </source>
</reference>
<dbReference type="SMART" id="SM00388">
    <property type="entry name" value="HisKA"/>
    <property type="match status" value="1"/>
</dbReference>
<dbReference type="SUPFAM" id="SSF47384">
    <property type="entry name" value="Homodimeric domain of signal transducing histidine kinase"/>
    <property type="match status" value="1"/>
</dbReference>
<evidence type="ECO:0000256" key="7">
    <source>
        <dbReference type="SAM" id="Phobius"/>
    </source>
</evidence>
<dbReference type="PANTHER" id="PTHR42878">
    <property type="entry name" value="TWO-COMPONENT HISTIDINE KINASE"/>
    <property type="match status" value="1"/>
</dbReference>
<proteinExistence type="predicted"/>
<evidence type="ECO:0000256" key="2">
    <source>
        <dbReference type="ARBA" id="ARBA00012438"/>
    </source>
</evidence>
<evidence type="ECO:0000313" key="9">
    <source>
        <dbReference type="EMBL" id="GAA4459519.1"/>
    </source>
</evidence>
<keyword evidence="3" id="KW-0597">Phosphoprotein</keyword>
<keyword evidence="5" id="KW-0418">Kinase</keyword>
<evidence type="ECO:0000256" key="3">
    <source>
        <dbReference type="ARBA" id="ARBA00022553"/>
    </source>
</evidence>
<dbReference type="InterPro" id="IPR003661">
    <property type="entry name" value="HisK_dim/P_dom"/>
</dbReference>
<dbReference type="SMART" id="SM00387">
    <property type="entry name" value="HATPase_c"/>
    <property type="match status" value="1"/>
</dbReference>
<comment type="caution">
    <text evidence="9">The sequence shown here is derived from an EMBL/GenBank/DDBJ whole genome shotgun (WGS) entry which is preliminary data.</text>
</comment>
<dbReference type="Gene3D" id="3.30.565.10">
    <property type="entry name" value="Histidine kinase-like ATPase, C-terminal domain"/>
    <property type="match status" value="1"/>
</dbReference>
<keyword evidence="7" id="KW-0472">Membrane</keyword>
<protein>
    <recommendedName>
        <fullName evidence="2">histidine kinase</fullName>
        <ecNumber evidence="2">2.7.13.3</ecNumber>
    </recommendedName>
</protein>
<evidence type="ECO:0000256" key="1">
    <source>
        <dbReference type="ARBA" id="ARBA00000085"/>
    </source>
</evidence>
<comment type="catalytic activity">
    <reaction evidence="1">
        <text>ATP + protein L-histidine = ADP + protein N-phospho-L-histidine.</text>
        <dbReference type="EC" id="2.7.13.3"/>
    </reaction>
</comment>
<dbReference type="InterPro" id="IPR003594">
    <property type="entry name" value="HATPase_dom"/>
</dbReference>
<name>A0ABP8N588_9BACT</name>
<dbReference type="SUPFAM" id="SSF55874">
    <property type="entry name" value="ATPase domain of HSP90 chaperone/DNA topoisomerase II/histidine kinase"/>
    <property type="match status" value="1"/>
</dbReference>
<keyword evidence="6" id="KW-0175">Coiled coil</keyword>
<dbReference type="EC" id="2.7.13.3" evidence="2"/>